<feature type="compositionally biased region" description="Basic and acidic residues" evidence="1">
    <location>
        <begin position="479"/>
        <end position="496"/>
    </location>
</feature>
<sequence>MPARKVGTVPFDLQAYFNRSDTIRDTDTAIEQEFEVFMESLVNACKDQMEKTGSKRLPLGSLVGEVCYQRWKQLGKQTKESWPWTEFGKKLQRNCGLTEKQYGIIKGDSINTSDRLIAFLQSQNQLPQPKIKGLMPPPPMKPVVPSASTAKATAGSKVKVSAAAQNFRPINSYATSPVEAGPKSSPVQPAVEVPSIEQSGTQAQVHTPTSSKRRSVLDWNDKAAMSAKMSGSEAQDDKVEPEQRSTIERSFVTGSSTSPPPHDDTDSSDEEPYNGPTSITDYDYGALPDPNWPGCYIEAPKNPGCGPWELTLPESFDPEVFIKPDLERISTLLGGVRLDIKLQPPSIRVLPSLAQRADMLADKSEDHLFGKTVLAKRWKAFRLLIQWAKHMRLHAKPPATAPMSMVDFIEQQTQEDIIKEGDEAREFVATHITKRLRRGLVLFPGRNYQVPKRPSVFEYEPSVKRQRSATYIPDSTEVVPEKGHPVTSSTEEKPQEQEEAIYIPRSPQHTPDSSIRSANSDPLASTKGQLHDQMDIQYLMNAKNIVEDTIQQSIHAKDYIPENNGSVAGIREGDTAAEQLQLHFKRENTLD</sequence>
<feature type="compositionally biased region" description="Basic and acidic residues" evidence="1">
    <location>
        <begin position="235"/>
        <end position="247"/>
    </location>
</feature>
<dbReference type="OrthoDB" id="4851746at2759"/>
<name>A0A8K0X736_9PEZI</name>
<gene>
    <name evidence="2" type="ORF">B0T11DRAFT_348836</name>
</gene>
<dbReference type="EMBL" id="JAGPXD010000002">
    <property type="protein sequence ID" value="KAH7367546.1"/>
    <property type="molecule type" value="Genomic_DNA"/>
</dbReference>
<comment type="caution">
    <text evidence="2">The sequence shown here is derived from an EMBL/GenBank/DDBJ whole genome shotgun (WGS) entry which is preliminary data.</text>
</comment>
<dbReference type="AlphaFoldDB" id="A0A8K0X736"/>
<feature type="region of interest" description="Disordered" evidence="1">
    <location>
        <begin position="195"/>
        <end position="280"/>
    </location>
</feature>
<proteinExistence type="predicted"/>
<feature type="region of interest" description="Disordered" evidence="1">
    <location>
        <begin position="468"/>
        <end position="528"/>
    </location>
</feature>
<protein>
    <submittedName>
        <fullName evidence="2">Uncharacterized protein</fullName>
    </submittedName>
</protein>
<feature type="compositionally biased region" description="Polar residues" evidence="1">
    <location>
        <begin position="507"/>
        <end position="528"/>
    </location>
</feature>
<evidence type="ECO:0000256" key="1">
    <source>
        <dbReference type="SAM" id="MobiDB-lite"/>
    </source>
</evidence>
<dbReference type="Proteomes" id="UP000813385">
    <property type="component" value="Unassembled WGS sequence"/>
</dbReference>
<evidence type="ECO:0000313" key="2">
    <source>
        <dbReference type="EMBL" id="KAH7367546.1"/>
    </source>
</evidence>
<keyword evidence="3" id="KW-1185">Reference proteome</keyword>
<organism evidence="2 3">
    <name type="scientific">Plectosphaerella cucumerina</name>
    <dbReference type="NCBI Taxonomy" id="40658"/>
    <lineage>
        <taxon>Eukaryota</taxon>
        <taxon>Fungi</taxon>
        <taxon>Dikarya</taxon>
        <taxon>Ascomycota</taxon>
        <taxon>Pezizomycotina</taxon>
        <taxon>Sordariomycetes</taxon>
        <taxon>Hypocreomycetidae</taxon>
        <taxon>Glomerellales</taxon>
        <taxon>Plectosphaerellaceae</taxon>
        <taxon>Plectosphaerella</taxon>
    </lineage>
</organism>
<reference evidence="2" key="1">
    <citation type="journal article" date="2021" name="Nat. Commun.">
        <title>Genetic determinants of endophytism in the Arabidopsis root mycobiome.</title>
        <authorList>
            <person name="Mesny F."/>
            <person name="Miyauchi S."/>
            <person name="Thiergart T."/>
            <person name="Pickel B."/>
            <person name="Atanasova L."/>
            <person name="Karlsson M."/>
            <person name="Huettel B."/>
            <person name="Barry K.W."/>
            <person name="Haridas S."/>
            <person name="Chen C."/>
            <person name="Bauer D."/>
            <person name="Andreopoulos W."/>
            <person name="Pangilinan J."/>
            <person name="LaButti K."/>
            <person name="Riley R."/>
            <person name="Lipzen A."/>
            <person name="Clum A."/>
            <person name="Drula E."/>
            <person name="Henrissat B."/>
            <person name="Kohler A."/>
            <person name="Grigoriev I.V."/>
            <person name="Martin F.M."/>
            <person name="Hacquard S."/>
        </authorList>
    </citation>
    <scope>NUCLEOTIDE SEQUENCE</scope>
    <source>
        <strain evidence="2">MPI-CAGE-AT-0016</strain>
    </source>
</reference>
<accession>A0A8K0X736</accession>
<evidence type="ECO:0000313" key="3">
    <source>
        <dbReference type="Proteomes" id="UP000813385"/>
    </source>
</evidence>
<feature type="compositionally biased region" description="Polar residues" evidence="1">
    <location>
        <begin position="196"/>
        <end position="210"/>
    </location>
</feature>